<reference evidence="2" key="1">
    <citation type="submission" date="2022-10" db="EMBL/GenBank/DDBJ databases">
        <title>Rhodococcus sp.75.</title>
        <authorList>
            <person name="Sun M."/>
        </authorList>
    </citation>
    <scope>NUCLEOTIDE SEQUENCE</scope>
    <source>
        <strain evidence="2">75</strain>
    </source>
</reference>
<gene>
    <name evidence="2" type="ORF">RHODO2019_04450</name>
</gene>
<accession>A0ABY6P234</accession>
<evidence type="ECO:0000313" key="3">
    <source>
        <dbReference type="Proteomes" id="UP001164965"/>
    </source>
</evidence>
<evidence type="ECO:0000313" key="2">
    <source>
        <dbReference type="EMBL" id="UZJ25709.1"/>
    </source>
</evidence>
<name>A0ABY6P234_9NOCA</name>
<feature type="region of interest" description="Disordered" evidence="1">
    <location>
        <begin position="1"/>
        <end position="26"/>
    </location>
</feature>
<dbReference type="Proteomes" id="UP001164965">
    <property type="component" value="Chromosome"/>
</dbReference>
<dbReference type="EMBL" id="CP110615">
    <property type="protein sequence ID" value="UZJ25709.1"/>
    <property type="molecule type" value="Genomic_DNA"/>
</dbReference>
<proteinExistence type="predicted"/>
<dbReference type="RefSeq" id="WP_265383813.1">
    <property type="nucleotide sequence ID" value="NZ_CP110615.1"/>
</dbReference>
<protein>
    <recommendedName>
        <fullName evidence="4">N-acetyltransferase domain-containing protein</fullName>
    </recommendedName>
</protein>
<organism evidence="2 3">
    <name type="scientific">Rhodococcus antarcticus</name>
    <dbReference type="NCBI Taxonomy" id="2987751"/>
    <lineage>
        <taxon>Bacteria</taxon>
        <taxon>Bacillati</taxon>
        <taxon>Actinomycetota</taxon>
        <taxon>Actinomycetes</taxon>
        <taxon>Mycobacteriales</taxon>
        <taxon>Nocardiaceae</taxon>
        <taxon>Rhodococcus</taxon>
    </lineage>
</organism>
<evidence type="ECO:0000256" key="1">
    <source>
        <dbReference type="SAM" id="MobiDB-lite"/>
    </source>
</evidence>
<sequence>MSGGQQEAATGRRGGGSPAARTPPLPVVDREVLERARAHLRAVAVAKGPAARLVAGASPAGLRSVVTGLRQLPVVEAHLSEQPAGLELRSWFANGRRALPVDRLAVAVLPLPPEHTAYLAGRQRQALRTNVRRSEQAGVVCADVFDAAERHRCVEHVVSTRGDGDPQGVLGRETRPGLHRWVSVAYDATGDPVAFHEAVVDVSWAGVGAFLTARTGGATHDARYQLHVHAVRRLISAGIGHLVVSGFSLLAPPGIRYFQERTGFQPVRLRLRGPEH</sequence>
<evidence type="ECO:0008006" key="4">
    <source>
        <dbReference type="Google" id="ProtNLM"/>
    </source>
</evidence>
<keyword evidence="3" id="KW-1185">Reference proteome</keyword>